<comment type="caution">
    <text evidence="2">The sequence shown here is derived from an EMBL/GenBank/DDBJ whole genome shotgun (WGS) entry which is preliminary data.</text>
</comment>
<gene>
    <name evidence="2" type="ORF">Nepgr_031374</name>
</gene>
<proteinExistence type="predicted"/>
<evidence type="ECO:0000313" key="2">
    <source>
        <dbReference type="EMBL" id="GMH29531.1"/>
    </source>
</evidence>
<feature type="transmembrane region" description="Helical" evidence="1">
    <location>
        <begin position="13"/>
        <end position="33"/>
    </location>
</feature>
<keyword evidence="1" id="KW-1133">Transmembrane helix</keyword>
<sequence>MIALLCNPLRVDLVILTGSIVVAGLARVVVIGVGSNTAMGTIHDSMLRSKDEVTPLTNKLDEIGTFLSQISSVASRFKWRSRTEVVDWPTSMLCK</sequence>
<dbReference type="AlphaFoldDB" id="A0AAD3THZ6"/>
<protein>
    <submittedName>
        <fullName evidence="2">Uncharacterized protein</fullName>
    </submittedName>
</protein>
<evidence type="ECO:0000313" key="3">
    <source>
        <dbReference type="Proteomes" id="UP001279734"/>
    </source>
</evidence>
<dbReference type="Gene3D" id="2.70.150.10">
    <property type="entry name" value="Calcium-transporting ATPase, cytoplasmic transduction domain A"/>
    <property type="match status" value="1"/>
</dbReference>
<keyword evidence="1" id="KW-0472">Membrane</keyword>
<organism evidence="2 3">
    <name type="scientific">Nepenthes gracilis</name>
    <name type="common">Slender pitcher plant</name>
    <dbReference type="NCBI Taxonomy" id="150966"/>
    <lineage>
        <taxon>Eukaryota</taxon>
        <taxon>Viridiplantae</taxon>
        <taxon>Streptophyta</taxon>
        <taxon>Embryophyta</taxon>
        <taxon>Tracheophyta</taxon>
        <taxon>Spermatophyta</taxon>
        <taxon>Magnoliopsida</taxon>
        <taxon>eudicotyledons</taxon>
        <taxon>Gunneridae</taxon>
        <taxon>Pentapetalae</taxon>
        <taxon>Caryophyllales</taxon>
        <taxon>Nepenthaceae</taxon>
        <taxon>Nepenthes</taxon>
    </lineage>
</organism>
<name>A0AAD3THZ6_NEPGR</name>
<dbReference type="Proteomes" id="UP001279734">
    <property type="component" value="Unassembled WGS sequence"/>
</dbReference>
<keyword evidence="3" id="KW-1185">Reference proteome</keyword>
<keyword evidence="1" id="KW-0812">Transmembrane</keyword>
<evidence type="ECO:0000256" key="1">
    <source>
        <dbReference type="SAM" id="Phobius"/>
    </source>
</evidence>
<dbReference type="Gene3D" id="1.20.1110.10">
    <property type="entry name" value="Calcium-transporting ATPase, transmembrane domain"/>
    <property type="match status" value="1"/>
</dbReference>
<accession>A0AAD3THZ6</accession>
<dbReference type="EMBL" id="BSYO01000036">
    <property type="protein sequence ID" value="GMH29531.1"/>
    <property type="molecule type" value="Genomic_DNA"/>
</dbReference>
<reference evidence="2" key="1">
    <citation type="submission" date="2023-05" db="EMBL/GenBank/DDBJ databases">
        <title>Nepenthes gracilis genome sequencing.</title>
        <authorList>
            <person name="Fukushima K."/>
        </authorList>
    </citation>
    <scope>NUCLEOTIDE SEQUENCE</scope>
    <source>
        <strain evidence="2">SING2019-196</strain>
    </source>
</reference>